<dbReference type="InterPro" id="IPR052035">
    <property type="entry name" value="ZnF_BED_domain_contain"/>
</dbReference>
<dbReference type="PANTHER" id="PTHR46481">
    <property type="entry name" value="ZINC FINGER BED DOMAIN-CONTAINING PROTEIN 4"/>
    <property type="match status" value="1"/>
</dbReference>
<name>A0ABQ9I4G4_9NEOP</name>
<evidence type="ECO:0008006" key="8">
    <source>
        <dbReference type="Google" id="ProtNLM"/>
    </source>
</evidence>
<keyword evidence="2" id="KW-0479">Metal-binding</keyword>
<evidence type="ECO:0000313" key="6">
    <source>
        <dbReference type="EMBL" id="KAJ8891129.1"/>
    </source>
</evidence>
<keyword evidence="5" id="KW-0539">Nucleus</keyword>
<dbReference type="EMBL" id="JARBHB010000003">
    <property type="protein sequence ID" value="KAJ8891129.1"/>
    <property type="molecule type" value="Genomic_DNA"/>
</dbReference>
<gene>
    <name evidence="6" type="ORF">PR048_010643</name>
</gene>
<keyword evidence="7" id="KW-1185">Reference proteome</keyword>
<organism evidence="6 7">
    <name type="scientific">Dryococelus australis</name>
    <dbReference type="NCBI Taxonomy" id="614101"/>
    <lineage>
        <taxon>Eukaryota</taxon>
        <taxon>Metazoa</taxon>
        <taxon>Ecdysozoa</taxon>
        <taxon>Arthropoda</taxon>
        <taxon>Hexapoda</taxon>
        <taxon>Insecta</taxon>
        <taxon>Pterygota</taxon>
        <taxon>Neoptera</taxon>
        <taxon>Polyneoptera</taxon>
        <taxon>Phasmatodea</taxon>
        <taxon>Verophasmatodea</taxon>
        <taxon>Anareolatae</taxon>
        <taxon>Phasmatidae</taxon>
        <taxon>Eurycanthinae</taxon>
        <taxon>Dryococelus</taxon>
    </lineage>
</organism>
<keyword evidence="3" id="KW-0863">Zinc-finger</keyword>
<evidence type="ECO:0000256" key="1">
    <source>
        <dbReference type="ARBA" id="ARBA00004123"/>
    </source>
</evidence>
<evidence type="ECO:0000256" key="4">
    <source>
        <dbReference type="ARBA" id="ARBA00022833"/>
    </source>
</evidence>
<protein>
    <recommendedName>
        <fullName evidence="8">Transposase</fullName>
    </recommendedName>
</protein>
<evidence type="ECO:0000256" key="2">
    <source>
        <dbReference type="ARBA" id="ARBA00022723"/>
    </source>
</evidence>
<comment type="caution">
    <text evidence="6">The sequence shown here is derived from an EMBL/GenBank/DDBJ whole genome shotgun (WGS) entry which is preliminary data.</text>
</comment>
<accession>A0ABQ9I4G4</accession>
<evidence type="ECO:0000256" key="5">
    <source>
        <dbReference type="ARBA" id="ARBA00023242"/>
    </source>
</evidence>
<proteinExistence type="predicted"/>
<evidence type="ECO:0000313" key="7">
    <source>
        <dbReference type="Proteomes" id="UP001159363"/>
    </source>
</evidence>
<dbReference type="SUPFAM" id="SSF53098">
    <property type="entry name" value="Ribonuclease H-like"/>
    <property type="match status" value="1"/>
</dbReference>
<keyword evidence="4" id="KW-0862">Zinc</keyword>
<comment type="subcellular location">
    <subcellularLocation>
        <location evidence="1">Nucleus</location>
    </subcellularLocation>
</comment>
<evidence type="ECO:0000256" key="3">
    <source>
        <dbReference type="ARBA" id="ARBA00022771"/>
    </source>
</evidence>
<reference evidence="6 7" key="1">
    <citation type="submission" date="2023-02" db="EMBL/GenBank/DDBJ databases">
        <title>LHISI_Scaffold_Assembly.</title>
        <authorList>
            <person name="Stuart O.P."/>
            <person name="Cleave R."/>
            <person name="Magrath M.J.L."/>
            <person name="Mikheyev A.S."/>
        </authorList>
    </citation>
    <scope>NUCLEOTIDE SEQUENCE [LARGE SCALE GENOMIC DNA]</scope>
    <source>
        <strain evidence="6">Daus_M_001</strain>
        <tissue evidence="6">Leg muscle</tissue>
    </source>
</reference>
<dbReference type="Proteomes" id="UP001159363">
    <property type="component" value="Chromosome 3"/>
</dbReference>
<dbReference type="InterPro" id="IPR012337">
    <property type="entry name" value="RNaseH-like_sf"/>
</dbReference>
<dbReference type="PANTHER" id="PTHR46481:SF10">
    <property type="entry name" value="ZINC FINGER BED DOMAIN-CONTAINING PROTEIN 39"/>
    <property type="match status" value="1"/>
</dbReference>
<sequence>MSTTTQSSFQDHIFKVVIPAMYHKCVSRLKSELAEDPEEVKSVAFTCDSWTSKVNQNYLSLTIHYVTKQWEYKSHTLNGLLKIFDGIPNDDSVCIFYVTDNRKNFVSAAVGTPSWTHMQCLAHTLQLCIKDSKNETPGVDKMLSKARAIVGRYKQSGLAKERLDQRQRADQKNPLGVIQDVETRWFLILHA</sequence>